<dbReference type="NCBIfam" id="TIGR03188">
    <property type="entry name" value="histidine_hisI"/>
    <property type="match status" value="1"/>
</dbReference>
<dbReference type="KEGG" id="euz:DVS28_a0993"/>
<reference evidence="10 11" key="1">
    <citation type="submission" date="2018-09" db="EMBL/GenBank/DDBJ databases">
        <title>Complete genome sequence of Euzebya sp. DY32-46 isolated from seawater of Pacific Ocean.</title>
        <authorList>
            <person name="Xu L."/>
            <person name="Wu Y.-H."/>
            <person name="Xu X.-W."/>
        </authorList>
    </citation>
    <scope>NUCLEOTIDE SEQUENCE [LARGE SCALE GENOMIC DNA]</scope>
    <source>
        <strain evidence="10 11">DY32-46</strain>
    </source>
</reference>
<dbReference type="Proteomes" id="UP000264006">
    <property type="component" value="Chromosome"/>
</dbReference>
<protein>
    <recommendedName>
        <fullName evidence="4">Phosphoribosyl-ATP pyrophosphatase</fullName>
        <ecNumber evidence="3">3.6.1.31</ecNumber>
    </recommendedName>
</protein>
<dbReference type="Pfam" id="PF01503">
    <property type="entry name" value="PRA-PH"/>
    <property type="match status" value="1"/>
</dbReference>
<organism evidence="10 11">
    <name type="scientific">Euzebya pacifica</name>
    <dbReference type="NCBI Taxonomy" id="1608957"/>
    <lineage>
        <taxon>Bacteria</taxon>
        <taxon>Bacillati</taxon>
        <taxon>Actinomycetota</taxon>
        <taxon>Nitriliruptoria</taxon>
        <taxon>Euzebyales</taxon>
    </lineage>
</organism>
<keyword evidence="7" id="KW-0378">Hydrolase</keyword>
<dbReference type="RefSeq" id="WP_114590463.1">
    <property type="nucleotide sequence ID" value="NZ_CAXIBR010000008.1"/>
</dbReference>
<keyword evidence="9" id="KW-0368">Histidine biosynthesis</keyword>
<proteinExistence type="predicted"/>
<dbReference type="GO" id="GO:0004636">
    <property type="term" value="F:phosphoribosyl-ATP diphosphatase activity"/>
    <property type="evidence" value="ECO:0007669"/>
    <property type="project" value="UniProtKB-EC"/>
</dbReference>
<name>A0A346XTZ7_9ACTN</name>
<gene>
    <name evidence="10" type="ORF">DVS28_a0993</name>
</gene>
<evidence type="ECO:0000256" key="1">
    <source>
        <dbReference type="ARBA" id="ARBA00001460"/>
    </source>
</evidence>
<keyword evidence="11" id="KW-1185">Reference proteome</keyword>
<evidence type="ECO:0000256" key="7">
    <source>
        <dbReference type="ARBA" id="ARBA00022801"/>
    </source>
</evidence>
<dbReference type="EMBL" id="CP031165">
    <property type="protein sequence ID" value="AXV05694.1"/>
    <property type="molecule type" value="Genomic_DNA"/>
</dbReference>
<dbReference type="UniPathway" id="UPA00031">
    <property type="reaction ID" value="UER00007"/>
</dbReference>
<dbReference type="PANTHER" id="PTHR42945:SF1">
    <property type="entry name" value="HISTIDINE BIOSYNTHESIS BIFUNCTIONAL PROTEIN HIS7"/>
    <property type="match status" value="1"/>
</dbReference>
<comment type="pathway">
    <text evidence="2">Amino-acid biosynthesis; L-histidine biosynthesis; L-histidine from 5-phospho-alpha-D-ribose 1-diphosphate: step 2/9.</text>
</comment>
<dbReference type="GO" id="GO:0005524">
    <property type="term" value="F:ATP binding"/>
    <property type="evidence" value="ECO:0007669"/>
    <property type="project" value="UniProtKB-KW"/>
</dbReference>
<evidence type="ECO:0000313" key="10">
    <source>
        <dbReference type="EMBL" id="AXV05694.1"/>
    </source>
</evidence>
<dbReference type="InterPro" id="IPR021130">
    <property type="entry name" value="PRib-ATP_PPHydrolase-like"/>
</dbReference>
<keyword evidence="5" id="KW-0028">Amino-acid biosynthesis</keyword>
<evidence type="ECO:0000256" key="5">
    <source>
        <dbReference type="ARBA" id="ARBA00022605"/>
    </source>
</evidence>
<evidence type="ECO:0000256" key="6">
    <source>
        <dbReference type="ARBA" id="ARBA00022741"/>
    </source>
</evidence>
<dbReference type="PANTHER" id="PTHR42945">
    <property type="entry name" value="HISTIDINE BIOSYNTHESIS BIFUNCTIONAL PROTEIN"/>
    <property type="match status" value="1"/>
</dbReference>
<dbReference type="InterPro" id="IPR008179">
    <property type="entry name" value="HisE"/>
</dbReference>
<sequence length="99" mass="10850">MSADFLDDLEALLRQRKADPPEGSYSATLLTDPVAVQRKIMEEAFEVCLELGADDVHPDRAAEEAADLVFHLMAGLVGAGVPWESVTDVLRNRRQGGER</sequence>
<keyword evidence="8" id="KW-0067">ATP-binding</keyword>
<dbReference type="OrthoDB" id="9814738at2"/>
<keyword evidence="6" id="KW-0547">Nucleotide-binding</keyword>
<evidence type="ECO:0000256" key="9">
    <source>
        <dbReference type="ARBA" id="ARBA00023102"/>
    </source>
</evidence>
<dbReference type="AlphaFoldDB" id="A0A346XTZ7"/>
<dbReference type="SUPFAM" id="SSF101386">
    <property type="entry name" value="all-alpha NTP pyrophosphatases"/>
    <property type="match status" value="1"/>
</dbReference>
<evidence type="ECO:0000256" key="8">
    <source>
        <dbReference type="ARBA" id="ARBA00022840"/>
    </source>
</evidence>
<evidence type="ECO:0000313" key="11">
    <source>
        <dbReference type="Proteomes" id="UP000264006"/>
    </source>
</evidence>
<evidence type="ECO:0000256" key="2">
    <source>
        <dbReference type="ARBA" id="ARBA00005204"/>
    </source>
</evidence>
<dbReference type="CDD" id="cd11534">
    <property type="entry name" value="NTP-PPase_HisIE_like"/>
    <property type="match status" value="1"/>
</dbReference>
<dbReference type="GO" id="GO:0000105">
    <property type="term" value="P:L-histidine biosynthetic process"/>
    <property type="evidence" value="ECO:0007669"/>
    <property type="project" value="UniProtKB-UniPathway"/>
</dbReference>
<evidence type="ECO:0000256" key="3">
    <source>
        <dbReference type="ARBA" id="ARBA00012414"/>
    </source>
</evidence>
<dbReference type="Gene3D" id="1.10.287.1080">
    <property type="entry name" value="MazG-like"/>
    <property type="match status" value="1"/>
</dbReference>
<comment type="catalytic activity">
    <reaction evidence="1">
        <text>1-(5-phospho-beta-D-ribosyl)-ATP + H2O = 1-(5-phospho-beta-D-ribosyl)-5'-AMP + diphosphate + H(+)</text>
        <dbReference type="Rhea" id="RHEA:22828"/>
        <dbReference type="ChEBI" id="CHEBI:15377"/>
        <dbReference type="ChEBI" id="CHEBI:15378"/>
        <dbReference type="ChEBI" id="CHEBI:33019"/>
        <dbReference type="ChEBI" id="CHEBI:59457"/>
        <dbReference type="ChEBI" id="CHEBI:73183"/>
        <dbReference type="EC" id="3.6.1.31"/>
    </reaction>
</comment>
<dbReference type="EC" id="3.6.1.31" evidence="3"/>
<accession>A0A346XTZ7</accession>
<evidence type="ECO:0000256" key="4">
    <source>
        <dbReference type="ARBA" id="ARBA00013336"/>
    </source>
</evidence>